<dbReference type="Pfam" id="PF01420">
    <property type="entry name" value="Methylase_S"/>
    <property type="match status" value="2"/>
</dbReference>
<evidence type="ECO:0000256" key="9">
    <source>
        <dbReference type="ARBA" id="ARBA00047942"/>
    </source>
</evidence>
<evidence type="ECO:0000259" key="11">
    <source>
        <dbReference type="Pfam" id="PF02384"/>
    </source>
</evidence>
<evidence type="ECO:0000259" key="10">
    <source>
        <dbReference type="Pfam" id="PF01420"/>
    </source>
</evidence>
<dbReference type="EMBL" id="LCNT01000007">
    <property type="protein sequence ID" value="KKU60742.1"/>
    <property type="molecule type" value="Genomic_DNA"/>
</dbReference>
<accession>A0A0G1RUD4</accession>
<keyword evidence="4 13" id="KW-0489">Methyltransferase</keyword>
<dbReference type="InterPro" id="IPR000055">
    <property type="entry name" value="Restrct_endonuc_typeI_TRD"/>
</dbReference>
<comment type="catalytic activity">
    <reaction evidence="9">
        <text>a 2'-deoxyadenosine in DNA + S-adenosyl-L-methionine = an N(6)-methyl-2'-deoxyadenosine in DNA + S-adenosyl-L-homocysteine + H(+)</text>
        <dbReference type="Rhea" id="RHEA:15197"/>
        <dbReference type="Rhea" id="RHEA-COMP:12418"/>
        <dbReference type="Rhea" id="RHEA-COMP:12419"/>
        <dbReference type="ChEBI" id="CHEBI:15378"/>
        <dbReference type="ChEBI" id="CHEBI:57856"/>
        <dbReference type="ChEBI" id="CHEBI:59789"/>
        <dbReference type="ChEBI" id="CHEBI:90615"/>
        <dbReference type="ChEBI" id="CHEBI:90616"/>
        <dbReference type="EC" id="2.1.1.72"/>
    </reaction>
</comment>
<keyword evidence="7" id="KW-0680">Restriction system</keyword>
<evidence type="ECO:0000313" key="14">
    <source>
        <dbReference type="Proteomes" id="UP000033860"/>
    </source>
</evidence>
<keyword evidence="6" id="KW-0949">S-adenosyl-L-methionine</keyword>
<dbReference type="PANTHER" id="PTHR42933">
    <property type="entry name" value="SLR6095 PROTEIN"/>
    <property type="match status" value="1"/>
</dbReference>
<proteinExistence type="inferred from homology"/>
<dbReference type="GO" id="GO:0003677">
    <property type="term" value="F:DNA binding"/>
    <property type="evidence" value="ECO:0007669"/>
    <property type="project" value="UniProtKB-KW"/>
</dbReference>
<dbReference type="Gene3D" id="3.40.50.150">
    <property type="entry name" value="Vaccinia Virus protein VP39"/>
    <property type="match status" value="1"/>
</dbReference>
<comment type="caution">
    <text evidence="13">The sequence shown here is derived from an EMBL/GenBank/DDBJ whole genome shotgun (WGS) entry which is preliminary data.</text>
</comment>
<keyword evidence="5" id="KW-0808">Transferase</keyword>
<feature type="domain" description="Type I restriction modification DNA specificity" evidence="10">
    <location>
        <begin position="457"/>
        <end position="623"/>
    </location>
</feature>
<dbReference type="InterPro" id="IPR040704">
    <property type="entry name" value="HEPN_AbiU2"/>
</dbReference>
<evidence type="ECO:0000256" key="4">
    <source>
        <dbReference type="ARBA" id="ARBA00022603"/>
    </source>
</evidence>
<dbReference type="SUPFAM" id="SSF116734">
    <property type="entry name" value="DNA methylase specificity domain"/>
    <property type="match status" value="2"/>
</dbReference>
<feature type="domain" description="HEPN AbiU2-like" evidence="12">
    <location>
        <begin position="839"/>
        <end position="1043"/>
    </location>
</feature>
<sequence length="1053" mass="120255">MLTQETKRKIDSARDILVGKVPDPKAQVEQITTAMIYKFMDDMDKDAVELGGKARFFTNGFEKYAWSKLLDSRLGGHERLDLYAEAIVQMSSNPHIPQLFRDIFKDAFLPYRSPETLSLFLKEINSFTYDHSEDLGDAFEYLLSIMGSQGDAGQFRTPRHIIDFIVAVVDPKKDDSILDPACGTAGFLISAYKHILKQHDGRDDPKHKEKPLTPDDKKRLMNNLFGYDISPDMVKLSKVNMYLHGFAEPKIFEYDTLSSDEKWDETYDVIMANPPFMTPKGGIRPHKRFSVQANRAEVLFVDYIKEHLRPNGRAGIIVPEGIIFQSGNAYKQLRKMLVEDGLFAVVSLPNGIFNPYSGVKTSILFFDNVLAKRTNEILFVKIDSDGFDLGAQRRKIESNDLTAALIILKKYIEDPNTTLLIEVKNLATLVSKTRISEKGDYNLSSDEYKQTEVISNKRWPMKELGSLFEMINGRAFKKEEWKTNGTPIIRIANLNDNNAEFNYFEGNCDDKIIVKNGDLLFSWSGTRGTSFGPHIWNRGKGVLNQHIYKFQPLQGDIDIAFAYLVIKIIVPEIEAQAHGAGGLVHITKEKLKHFRIPVPPLPVQKQIVEQIEGYQKIIEGAKQVVKNWKPITDINPDWETALIQDLCTLVRGSSPRPKGDKRYYDGKIPRLMVSDVTRDGMYTTPQTDSLTEEGSKLSRPMKKGEVVMAVSGNPGLPTILTVDACIHDGFVGFRKLSSKIIPEFLYFILLRQKDENNSRSVGAVFKNLTTDQIKKFKIPVPPINIQLELVEQITQERQVVGANEEIIREYEAKIQNEIKDVNDGKAHSPLSKNQNELIKQLKDDFESIESEVIRMMGNKEIFKEIIEISKRNSQINKGNSLWDFLKESYVALMVSAVCRQIDTDERSSSLVNLLRTILFNPTVIQSLNKDWYSEQYHRDNDIFPGFMEGIGKGDFEEHFGSKEYVDPAIVYMDLKKLEEDTKEIKKYRNKRIAHFDKKESLFKANYDDLHKAVETVRSIASKYYLLLKQGGNDLIPSDQTDWQEILTIPWIKK</sequence>
<dbReference type="InterPro" id="IPR051537">
    <property type="entry name" value="DNA_Adenine_Mtase"/>
</dbReference>
<evidence type="ECO:0000313" key="13">
    <source>
        <dbReference type="EMBL" id="KKU60742.1"/>
    </source>
</evidence>
<name>A0A0G1RUD4_9BACT</name>
<comment type="similarity">
    <text evidence="2">Belongs to the type-I restriction system S methylase family.</text>
</comment>
<dbReference type="EC" id="2.1.1.72" evidence="3"/>
<dbReference type="PRINTS" id="PR00507">
    <property type="entry name" value="N12N6MTFRASE"/>
</dbReference>
<feature type="domain" description="DNA methylase adenine-specific" evidence="11">
    <location>
        <begin position="133"/>
        <end position="455"/>
    </location>
</feature>
<dbReference type="InterPro" id="IPR044946">
    <property type="entry name" value="Restrct_endonuc_typeI_TRD_sf"/>
</dbReference>
<dbReference type="CDD" id="cd17283">
    <property type="entry name" value="RMtype1_S_Hpy180ORF7835P_TRD2-CR2_like"/>
    <property type="match status" value="1"/>
</dbReference>
<keyword evidence="8" id="KW-0238">DNA-binding</keyword>
<evidence type="ECO:0000259" key="12">
    <source>
        <dbReference type="Pfam" id="PF18734"/>
    </source>
</evidence>
<dbReference type="PANTHER" id="PTHR42933:SF3">
    <property type="entry name" value="TYPE I RESTRICTION ENZYME MJAVIII METHYLASE SUBUNIT"/>
    <property type="match status" value="1"/>
</dbReference>
<dbReference type="Gene3D" id="1.20.1260.30">
    <property type="match status" value="1"/>
</dbReference>
<dbReference type="GO" id="GO:0009307">
    <property type="term" value="P:DNA restriction-modification system"/>
    <property type="evidence" value="ECO:0007669"/>
    <property type="project" value="UniProtKB-KW"/>
</dbReference>
<dbReference type="Pfam" id="PF18734">
    <property type="entry name" value="HEPN_AbiU2"/>
    <property type="match status" value="1"/>
</dbReference>
<feature type="domain" description="Type I restriction modification DNA specificity" evidence="10">
    <location>
        <begin position="637"/>
        <end position="794"/>
    </location>
</feature>
<dbReference type="GO" id="GO:0009007">
    <property type="term" value="F:site-specific DNA-methyltransferase (adenine-specific) activity"/>
    <property type="evidence" value="ECO:0007669"/>
    <property type="project" value="UniProtKB-EC"/>
</dbReference>
<gene>
    <name evidence="13" type="ORF">UX85_C0007G0029</name>
</gene>
<evidence type="ECO:0000256" key="1">
    <source>
        <dbReference type="ARBA" id="ARBA00006594"/>
    </source>
</evidence>
<dbReference type="InterPro" id="IPR038333">
    <property type="entry name" value="T1MK-like_N_sf"/>
</dbReference>
<evidence type="ECO:0000256" key="6">
    <source>
        <dbReference type="ARBA" id="ARBA00022691"/>
    </source>
</evidence>
<dbReference type="SUPFAM" id="SSF53335">
    <property type="entry name" value="S-adenosyl-L-methionine-dependent methyltransferases"/>
    <property type="match status" value="1"/>
</dbReference>
<comment type="similarity">
    <text evidence="1">Belongs to the N(4)/N(6)-methyltransferase family.</text>
</comment>
<evidence type="ECO:0000256" key="3">
    <source>
        <dbReference type="ARBA" id="ARBA00011900"/>
    </source>
</evidence>
<protein>
    <recommendedName>
        <fullName evidence="3">site-specific DNA-methyltransferase (adenine-specific)</fullName>
        <ecNumber evidence="3">2.1.1.72</ecNumber>
    </recommendedName>
</protein>
<evidence type="ECO:0000256" key="8">
    <source>
        <dbReference type="ARBA" id="ARBA00023125"/>
    </source>
</evidence>
<dbReference type="AlphaFoldDB" id="A0A0G1RUD4"/>
<evidence type="ECO:0000256" key="7">
    <source>
        <dbReference type="ARBA" id="ARBA00022747"/>
    </source>
</evidence>
<dbReference type="Proteomes" id="UP000033860">
    <property type="component" value="Unassembled WGS sequence"/>
</dbReference>
<evidence type="ECO:0000256" key="2">
    <source>
        <dbReference type="ARBA" id="ARBA00010923"/>
    </source>
</evidence>
<dbReference type="Gene3D" id="3.90.220.20">
    <property type="entry name" value="DNA methylase specificity domains"/>
    <property type="match status" value="2"/>
</dbReference>
<dbReference type="CDD" id="cd17254">
    <property type="entry name" value="RMtype1_S_FclI-TRD1-CR1_like"/>
    <property type="match status" value="1"/>
</dbReference>
<dbReference type="Pfam" id="PF02384">
    <property type="entry name" value="N6_Mtase"/>
    <property type="match status" value="1"/>
</dbReference>
<evidence type="ECO:0000256" key="5">
    <source>
        <dbReference type="ARBA" id="ARBA00022679"/>
    </source>
</evidence>
<dbReference type="InterPro" id="IPR003356">
    <property type="entry name" value="DNA_methylase_A-5"/>
</dbReference>
<dbReference type="InterPro" id="IPR029063">
    <property type="entry name" value="SAM-dependent_MTases_sf"/>
</dbReference>
<reference evidence="13 14" key="1">
    <citation type="journal article" date="2015" name="Nature">
        <title>rRNA introns, odd ribosomes, and small enigmatic genomes across a large radiation of phyla.</title>
        <authorList>
            <person name="Brown C.T."/>
            <person name="Hug L.A."/>
            <person name="Thomas B.C."/>
            <person name="Sharon I."/>
            <person name="Castelle C.J."/>
            <person name="Singh A."/>
            <person name="Wilkins M.J."/>
            <person name="Williams K.H."/>
            <person name="Banfield J.F."/>
        </authorList>
    </citation>
    <scope>NUCLEOTIDE SEQUENCE [LARGE SCALE GENOMIC DNA]</scope>
</reference>
<dbReference type="GO" id="GO:0032259">
    <property type="term" value="P:methylation"/>
    <property type="evidence" value="ECO:0007669"/>
    <property type="project" value="UniProtKB-KW"/>
</dbReference>
<dbReference type="GO" id="GO:0008170">
    <property type="term" value="F:N-methyltransferase activity"/>
    <property type="evidence" value="ECO:0007669"/>
    <property type="project" value="InterPro"/>
</dbReference>
<dbReference type="PATRIC" id="fig|1618371.3.peg.945"/>
<organism evidence="13 14">
    <name type="scientific">Candidatus Beckwithbacteria bacterium GW2011_GWB1_47_15</name>
    <dbReference type="NCBI Taxonomy" id="1618371"/>
    <lineage>
        <taxon>Bacteria</taxon>
        <taxon>Candidatus Beckwithiibacteriota</taxon>
    </lineage>
</organism>
<dbReference type="CDD" id="cd02440">
    <property type="entry name" value="AdoMet_MTases"/>
    <property type="match status" value="1"/>
</dbReference>